<name>J3LRB0_ORYBR</name>
<dbReference type="Gramene" id="OB03G35860.1">
    <property type="protein sequence ID" value="OB03G35860.1"/>
    <property type="gene ID" value="OB03G35860"/>
</dbReference>
<dbReference type="PANTHER" id="PTHR48451">
    <property type="entry name" value="DUF4218 DOMAIN-CONTAINING PROTEIN"/>
    <property type="match status" value="1"/>
</dbReference>
<organism evidence="1">
    <name type="scientific">Oryza brachyantha</name>
    <name type="common">malo sina</name>
    <dbReference type="NCBI Taxonomy" id="4533"/>
    <lineage>
        <taxon>Eukaryota</taxon>
        <taxon>Viridiplantae</taxon>
        <taxon>Streptophyta</taxon>
        <taxon>Embryophyta</taxon>
        <taxon>Tracheophyta</taxon>
        <taxon>Spermatophyta</taxon>
        <taxon>Magnoliopsida</taxon>
        <taxon>Liliopsida</taxon>
        <taxon>Poales</taxon>
        <taxon>Poaceae</taxon>
        <taxon>BOP clade</taxon>
        <taxon>Oryzoideae</taxon>
        <taxon>Oryzeae</taxon>
        <taxon>Oryzinae</taxon>
        <taxon>Oryza</taxon>
    </lineage>
</organism>
<reference evidence="1" key="1">
    <citation type="journal article" date="2013" name="Nat. Commun.">
        <title>Whole-genome sequencing of Oryza brachyantha reveals mechanisms underlying Oryza genome evolution.</title>
        <authorList>
            <person name="Chen J."/>
            <person name="Huang Q."/>
            <person name="Gao D."/>
            <person name="Wang J."/>
            <person name="Lang Y."/>
            <person name="Liu T."/>
            <person name="Li B."/>
            <person name="Bai Z."/>
            <person name="Luis Goicoechea J."/>
            <person name="Liang C."/>
            <person name="Chen C."/>
            <person name="Zhang W."/>
            <person name="Sun S."/>
            <person name="Liao Y."/>
            <person name="Zhang X."/>
            <person name="Yang L."/>
            <person name="Song C."/>
            <person name="Wang M."/>
            <person name="Shi J."/>
            <person name="Liu G."/>
            <person name="Liu J."/>
            <person name="Zhou H."/>
            <person name="Zhou W."/>
            <person name="Yu Q."/>
            <person name="An N."/>
            <person name="Chen Y."/>
            <person name="Cai Q."/>
            <person name="Wang B."/>
            <person name="Liu B."/>
            <person name="Min J."/>
            <person name="Huang Y."/>
            <person name="Wu H."/>
            <person name="Li Z."/>
            <person name="Zhang Y."/>
            <person name="Yin Y."/>
            <person name="Song W."/>
            <person name="Jiang J."/>
            <person name="Jackson S.A."/>
            <person name="Wing R.A."/>
            <person name="Wang J."/>
            <person name="Chen M."/>
        </authorList>
    </citation>
    <scope>NUCLEOTIDE SEQUENCE [LARGE SCALE GENOMIC DNA]</scope>
    <source>
        <strain evidence="1">cv. IRGC 101232</strain>
    </source>
</reference>
<accession>J3LRB0</accession>
<sequence>MTFCSRYLEGFETKHNQPTRNDDSDESVACSDDECTPYLFPHVGKPLSKPRSYIIRGMTKMQAHRYVLFNYPDINSYLRTHADEIRRTYRQGRVTPKIIERIQNEKFHE</sequence>
<dbReference type="EnsemblPlants" id="OB03G35860.1">
    <property type="protein sequence ID" value="OB03G35860.1"/>
    <property type="gene ID" value="OB03G35860"/>
</dbReference>
<protein>
    <recommendedName>
        <fullName evidence="3">DUF4218 domain-containing protein</fullName>
    </recommendedName>
</protein>
<evidence type="ECO:0000313" key="1">
    <source>
        <dbReference type="EnsemblPlants" id="OB03G35860.1"/>
    </source>
</evidence>
<keyword evidence="2" id="KW-1185">Reference proteome</keyword>
<evidence type="ECO:0000313" key="2">
    <source>
        <dbReference type="Proteomes" id="UP000006038"/>
    </source>
</evidence>
<dbReference type="AlphaFoldDB" id="J3LRB0"/>
<dbReference type="Proteomes" id="UP000006038">
    <property type="component" value="Chromosome 3"/>
</dbReference>
<dbReference type="PANTHER" id="PTHR48451:SF1">
    <property type="entry name" value="DUF4218 DOMAIN-CONTAINING PROTEIN"/>
    <property type="match status" value="1"/>
</dbReference>
<proteinExistence type="predicted"/>
<evidence type="ECO:0008006" key="3">
    <source>
        <dbReference type="Google" id="ProtNLM"/>
    </source>
</evidence>
<reference evidence="1" key="2">
    <citation type="submission" date="2013-04" db="UniProtKB">
        <authorList>
            <consortium name="EnsemblPlants"/>
        </authorList>
    </citation>
    <scope>IDENTIFICATION</scope>
</reference>
<dbReference type="STRING" id="4533.J3LRB0"/>
<dbReference type="HOGENOM" id="CLU_153612_0_0_1"/>